<dbReference type="InterPro" id="IPR036259">
    <property type="entry name" value="MFS_trans_sf"/>
</dbReference>
<dbReference type="PANTHER" id="PTHR23121:SF9">
    <property type="entry name" value="SODIUM-DEPENDENT GLUCOSE TRANSPORTER 1"/>
    <property type="match status" value="1"/>
</dbReference>
<evidence type="ECO:0008006" key="7">
    <source>
        <dbReference type="Google" id="ProtNLM"/>
    </source>
</evidence>
<evidence type="ECO:0000256" key="3">
    <source>
        <dbReference type="ARBA" id="ARBA00023136"/>
    </source>
</evidence>
<evidence type="ECO:0000256" key="4">
    <source>
        <dbReference type="SAM" id="Phobius"/>
    </source>
</evidence>
<dbReference type="GO" id="GO:0022857">
    <property type="term" value="F:transmembrane transporter activity"/>
    <property type="evidence" value="ECO:0007669"/>
    <property type="project" value="InterPro"/>
</dbReference>
<dbReference type="Pfam" id="PF07690">
    <property type="entry name" value="MFS_1"/>
    <property type="match status" value="1"/>
</dbReference>
<feature type="transmembrane region" description="Helical" evidence="4">
    <location>
        <begin position="235"/>
        <end position="258"/>
    </location>
</feature>
<keyword evidence="1 4" id="KW-0812">Transmembrane</keyword>
<keyword evidence="2 4" id="KW-1133">Transmembrane helix</keyword>
<dbReference type="Gene3D" id="1.20.1250.20">
    <property type="entry name" value="MFS general substrate transporter like domains"/>
    <property type="match status" value="1"/>
</dbReference>
<evidence type="ECO:0000313" key="6">
    <source>
        <dbReference type="Proteomes" id="UP000828390"/>
    </source>
</evidence>
<keyword evidence="6" id="KW-1185">Reference proteome</keyword>
<dbReference type="SUPFAM" id="SSF103473">
    <property type="entry name" value="MFS general substrate transporter"/>
    <property type="match status" value="1"/>
</dbReference>
<evidence type="ECO:0000313" key="5">
    <source>
        <dbReference type="EMBL" id="KAH3711057.1"/>
    </source>
</evidence>
<feature type="transmembrane region" description="Helical" evidence="4">
    <location>
        <begin position="140"/>
        <end position="164"/>
    </location>
</feature>
<comment type="caution">
    <text evidence="5">The sequence shown here is derived from an EMBL/GenBank/DDBJ whole genome shotgun (WGS) entry which is preliminary data.</text>
</comment>
<sequence>MCTDIAEVWGHQAGPYMQGYHLMWSIGATISTFSAEPFLAPKLSVPENDSTVGACNYSVPLTDGQSNRSNADCEYETINGDSKVYIVFLITSGVFVVSTVVYIVVLATHGVIQERIDSHYLMNGSSSKQIKNGLSSRMQVVFTLLLAVHLTFYLMLDSGLTFFLMTFVTSGLNWSPSEGTSINFAFRITFAAARALRIVLLKYASVTTVLFLNHAALIVSGTFLIFSTVLDIPAFLWVGVCVCGLGMSSIYAGIHTWISYHVTRLTGKVAATLSVMVALGAMLYPVLVGYLMERFSQLWLIYVHCIIVVVMSVDYLFVVIAHRRLTRDSNKY</sequence>
<proteinExistence type="predicted"/>
<dbReference type="InterPro" id="IPR011701">
    <property type="entry name" value="MFS"/>
</dbReference>
<accession>A0A9D3Z661</accession>
<reference evidence="5" key="1">
    <citation type="journal article" date="2019" name="bioRxiv">
        <title>The Genome of the Zebra Mussel, Dreissena polymorpha: A Resource for Invasive Species Research.</title>
        <authorList>
            <person name="McCartney M.A."/>
            <person name="Auch B."/>
            <person name="Kono T."/>
            <person name="Mallez S."/>
            <person name="Zhang Y."/>
            <person name="Obille A."/>
            <person name="Becker A."/>
            <person name="Abrahante J.E."/>
            <person name="Garbe J."/>
            <person name="Badalamenti J.P."/>
            <person name="Herman A."/>
            <person name="Mangelson H."/>
            <person name="Liachko I."/>
            <person name="Sullivan S."/>
            <person name="Sone E.D."/>
            <person name="Koren S."/>
            <person name="Silverstein K.A.T."/>
            <person name="Beckman K.B."/>
            <person name="Gohl D.M."/>
        </authorList>
    </citation>
    <scope>NUCLEOTIDE SEQUENCE</scope>
    <source>
        <strain evidence="5">Duluth1</strain>
        <tissue evidence="5">Whole animal</tissue>
    </source>
</reference>
<gene>
    <name evidence="5" type="ORF">DPMN_070556</name>
</gene>
<evidence type="ECO:0000256" key="2">
    <source>
        <dbReference type="ARBA" id="ARBA00022989"/>
    </source>
</evidence>
<organism evidence="5 6">
    <name type="scientific">Dreissena polymorpha</name>
    <name type="common">Zebra mussel</name>
    <name type="synonym">Mytilus polymorpha</name>
    <dbReference type="NCBI Taxonomy" id="45954"/>
    <lineage>
        <taxon>Eukaryota</taxon>
        <taxon>Metazoa</taxon>
        <taxon>Spiralia</taxon>
        <taxon>Lophotrochozoa</taxon>
        <taxon>Mollusca</taxon>
        <taxon>Bivalvia</taxon>
        <taxon>Autobranchia</taxon>
        <taxon>Heteroconchia</taxon>
        <taxon>Euheterodonta</taxon>
        <taxon>Imparidentia</taxon>
        <taxon>Neoheterodontei</taxon>
        <taxon>Myida</taxon>
        <taxon>Dreissenoidea</taxon>
        <taxon>Dreissenidae</taxon>
        <taxon>Dreissena</taxon>
    </lineage>
</organism>
<feature type="transmembrane region" description="Helical" evidence="4">
    <location>
        <begin position="298"/>
        <end position="321"/>
    </location>
</feature>
<dbReference type="EMBL" id="JAIWYP010000014">
    <property type="protein sequence ID" value="KAH3711057.1"/>
    <property type="molecule type" value="Genomic_DNA"/>
</dbReference>
<dbReference type="AlphaFoldDB" id="A0A9D3Z661"/>
<feature type="transmembrane region" description="Helical" evidence="4">
    <location>
        <begin position="84"/>
        <end position="112"/>
    </location>
</feature>
<evidence type="ECO:0000256" key="1">
    <source>
        <dbReference type="ARBA" id="ARBA00022692"/>
    </source>
</evidence>
<dbReference type="PANTHER" id="PTHR23121">
    <property type="entry name" value="SODIUM-DEPENDENT GLUCOSE TRANSPORTER 1"/>
    <property type="match status" value="1"/>
</dbReference>
<feature type="transmembrane region" description="Helical" evidence="4">
    <location>
        <begin position="210"/>
        <end position="229"/>
    </location>
</feature>
<dbReference type="Proteomes" id="UP000828390">
    <property type="component" value="Unassembled WGS sequence"/>
</dbReference>
<name>A0A9D3Z661_DREPO</name>
<feature type="transmembrane region" description="Helical" evidence="4">
    <location>
        <begin position="184"/>
        <end position="203"/>
    </location>
</feature>
<protein>
    <recommendedName>
        <fullName evidence="7">Sodium-dependent glucose transporter 1</fullName>
    </recommendedName>
</protein>
<reference evidence="5" key="2">
    <citation type="submission" date="2020-11" db="EMBL/GenBank/DDBJ databases">
        <authorList>
            <person name="McCartney M.A."/>
            <person name="Auch B."/>
            <person name="Kono T."/>
            <person name="Mallez S."/>
            <person name="Becker A."/>
            <person name="Gohl D.M."/>
            <person name="Silverstein K.A.T."/>
            <person name="Koren S."/>
            <person name="Bechman K.B."/>
            <person name="Herman A."/>
            <person name="Abrahante J.E."/>
            <person name="Garbe J."/>
        </authorList>
    </citation>
    <scope>NUCLEOTIDE SEQUENCE</scope>
    <source>
        <strain evidence="5">Duluth1</strain>
        <tissue evidence="5">Whole animal</tissue>
    </source>
</reference>
<feature type="transmembrane region" description="Helical" evidence="4">
    <location>
        <begin position="270"/>
        <end position="292"/>
    </location>
</feature>
<keyword evidence="3 4" id="KW-0472">Membrane</keyword>